<accession>A0A9D4G108</accession>
<comment type="caution">
    <text evidence="1">The sequence shown here is derived from an EMBL/GenBank/DDBJ whole genome shotgun (WGS) entry which is preliminary data.</text>
</comment>
<reference evidence="1" key="1">
    <citation type="journal article" date="2019" name="bioRxiv">
        <title>The Genome of the Zebra Mussel, Dreissena polymorpha: A Resource for Invasive Species Research.</title>
        <authorList>
            <person name="McCartney M.A."/>
            <person name="Auch B."/>
            <person name="Kono T."/>
            <person name="Mallez S."/>
            <person name="Zhang Y."/>
            <person name="Obille A."/>
            <person name="Becker A."/>
            <person name="Abrahante J.E."/>
            <person name="Garbe J."/>
            <person name="Badalamenti J.P."/>
            <person name="Herman A."/>
            <person name="Mangelson H."/>
            <person name="Liachko I."/>
            <person name="Sullivan S."/>
            <person name="Sone E.D."/>
            <person name="Koren S."/>
            <person name="Silverstein K.A.T."/>
            <person name="Beckman K.B."/>
            <person name="Gohl D.M."/>
        </authorList>
    </citation>
    <scope>NUCLEOTIDE SEQUENCE</scope>
    <source>
        <strain evidence="1">Duluth1</strain>
        <tissue evidence="1">Whole animal</tissue>
    </source>
</reference>
<gene>
    <name evidence="1" type="ORF">DPMN_135467</name>
</gene>
<evidence type="ECO:0000313" key="2">
    <source>
        <dbReference type="Proteomes" id="UP000828390"/>
    </source>
</evidence>
<reference evidence="1" key="2">
    <citation type="submission" date="2020-11" db="EMBL/GenBank/DDBJ databases">
        <authorList>
            <person name="McCartney M.A."/>
            <person name="Auch B."/>
            <person name="Kono T."/>
            <person name="Mallez S."/>
            <person name="Becker A."/>
            <person name="Gohl D.M."/>
            <person name="Silverstein K.A.T."/>
            <person name="Koren S."/>
            <person name="Bechman K.B."/>
            <person name="Herman A."/>
            <person name="Abrahante J.E."/>
            <person name="Garbe J."/>
        </authorList>
    </citation>
    <scope>NUCLEOTIDE SEQUENCE</scope>
    <source>
        <strain evidence="1">Duluth1</strain>
        <tissue evidence="1">Whole animal</tissue>
    </source>
</reference>
<dbReference type="EMBL" id="JAIWYP010000006">
    <property type="protein sequence ID" value="KAH3807134.1"/>
    <property type="molecule type" value="Genomic_DNA"/>
</dbReference>
<proteinExistence type="predicted"/>
<dbReference type="AlphaFoldDB" id="A0A9D4G108"/>
<dbReference type="Proteomes" id="UP000828390">
    <property type="component" value="Unassembled WGS sequence"/>
</dbReference>
<name>A0A9D4G108_DREPO</name>
<keyword evidence="2" id="KW-1185">Reference proteome</keyword>
<sequence length="51" mass="5733">MAWHYQPEFLLPPGEFIINQSFYCHLVSSLSTRVSTDLVSSLSTRDSSATL</sequence>
<evidence type="ECO:0000313" key="1">
    <source>
        <dbReference type="EMBL" id="KAH3807134.1"/>
    </source>
</evidence>
<protein>
    <submittedName>
        <fullName evidence="1">Uncharacterized protein</fullName>
    </submittedName>
</protein>
<organism evidence="1 2">
    <name type="scientific">Dreissena polymorpha</name>
    <name type="common">Zebra mussel</name>
    <name type="synonym">Mytilus polymorpha</name>
    <dbReference type="NCBI Taxonomy" id="45954"/>
    <lineage>
        <taxon>Eukaryota</taxon>
        <taxon>Metazoa</taxon>
        <taxon>Spiralia</taxon>
        <taxon>Lophotrochozoa</taxon>
        <taxon>Mollusca</taxon>
        <taxon>Bivalvia</taxon>
        <taxon>Autobranchia</taxon>
        <taxon>Heteroconchia</taxon>
        <taxon>Euheterodonta</taxon>
        <taxon>Imparidentia</taxon>
        <taxon>Neoheterodontei</taxon>
        <taxon>Myida</taxon>
        <taxon>Dreissenoidea</taxon>
        <taxon>Dreissenidae</taxon>
        <taxon>Dreissena</taxon>
    </lineage>
</organism>